<name>A0AAV5GLH2_9BASI</name>
<keyword evidence="13" id="KW-1185">Reference proteome</keyword>
<keyword evidence="9" id="KW-1133">Transmembrane helix</keyword>
<dbReference type="SUPFAM" id="SSF55486">
    <property type="entry name" value="Metalloproteases ('zincins'), catalytic domain"/>
    <property type="match status" value="1"/>
</dbReference>
<evidence type="ECO:0000256" key="6">
    <source>
        <dbReference type="ARBA" id="ARBA00022833"/>
    </source>
</evidence>
<dbReference type="PROSITE" id="PS51885">
    <property type="entry name" value="NEPRILYSIN"/>
    <property type="match status" value="1"/>
</dbReference>
<dbReference type="PANTHER" id="PTHR11733">
    <property type="entry name" value="ZINC METALLOPROTEASE FAMILY M13 NEPRILYSIN-RELATED"/>
    <property type="match status" value="1"/>
</dbReference>
<feature type="compositionally biased region" description="Basic residues" evidence="8">
    <location>
        <begin position="79"/>
        <end position="92"/>
    </location>
</feature>
<evidence type="ECO:0000256" key="7">
    <source>
        <dbReference type="ARBA" id="ARBA00023049"/>
    </source>
</evidence>
<dbReference type="AlphaFoldDB" id="A0AAV5GLH2"/>
<dbReference type="GO" id="GO:0004222">
    <property type="term" value="F:metalloendopeptidase activity"/>
    <property type="evidence" value="ECO:0007669"/>
    <property type="project" value="InterPro"/>
</dbReference>
<organism evidence="12 13">
    <name type="scientific">Rhodotorula paludigena</name>
    <dbReference type="NCBI Taxonomy" id="86838"/>
    <lineage>
        <taxon>Eukaryota</taxon>
        <taxon>Fungi</taxon>
        <taxon>Dikarya</taxon>
        <taxon>Basidiomycota</taxon>
        <taxon>Pucciniomycotina</taxon>
        <taxon>Microbotryomycetes</taxon>
        <taxon>Sporidiobolales</taxon>
        <taxon>Sporidiobolaceae</taxon>
        <taxon>Rhodotorula</taxon>
    </lineage>
</organism>
<keyword evidence="4" id="KW-0479">Metal-binding</keyword>
<dbReference type="GO" id="GO:0005886">
    <property type="term" value="C:plasma membrane"/>
    <property type="evidence" value="ECO:0007669"/>
    <property type="project" value="TreeGrafter"/>
</dbReference>
<dbReference type="Gene3D" id="3.40.390.10">
    <property type="entry name" value="Collagenase (Catalytic Domain)"/>
    <property type="match status" value="1"/>
</dbReference>
<dbReference type="InterPro" id="IPR018497">
    <property type="entry name" value="Peptidase_M13_C"/>
</dbReference>
<keyword evidence="3" id="KW-0645">Protease</keyword>
<keyword evidence="5" id="KW-0378">Hydrolase</keyword>
<evidence type="ECO:0000256" key="8">
    <source>
        <dbReference type="SAM" id="MobiDB-lite"/>
    </source>
</evidence>
<keyword evidence="7" id="KW-0482">Metalloprotease</keyword>
<proteinExistence type="inferred from homology"/>
<comment type="caution">
    <text evidence="12">The sequence shown here is derived from an EMBL/GenBank/DDBJ whole genome shotgun (WGS) entry which is preliminary data.</text>
</comment>
<keyword evidence="6" id="KW-0862">Zinc</keyword>
<keyword evidence="9" id="KW-0472">Membrane</keyword>
<feature type="transmembrane region" description="Helical" evidence="9">
    <location>
        <begin position="48"/>
        <end position="69"/>
    </location>
</feature>
<dbReference type="InterPro" id="IPR000718">
    <property type="entry name" value="Peptidase_M13"/>
</dbReference>
<accession>A0AAV5GLH2</accession>
<evidence type="ECO:0000256" key="3">
    <source>
        <dbReference type="ARBA" id="ARBA00022670"/>
    </source>
</evidence>
<dbReference type="InterPro" id="IPR042089">
    <property type="entry name" value="Peptidase_M13_dom_2"/>
</dbReference>
<evidence type="ECO:0000256" key="2">
    <source>
        <dbReference type="ARBA" id="ARBA00007357"/>
    </source>
</evidence>
<dbReference type="GO" id="GO:0016485">
    <property type="term" value="P:protein processing"/>
    <property type="evidence" value="ECO:0007669"/>
    <property type="project" value="TreeGrafter"/>
</dbReference>
<dbReference type="InterPro" id="IPR008753">
    <property type="entry name" value="Peptidase_M13_N"/>
</dbReference>
<comment type="cofactor">
    <cofactor evidence="1">
        <name>Zn(2+)</name>
        <dbReference type="ChEBI" id="CHEBI:29105"/>
    </cofactor>
</comment>
<evidence type="ECO:0000256" key="9">
    <source>
        <dbReference type="SAM" id="Phobius"/>
    </source>
</evidence>
<dbReference type="Gene3D" id="1.10.1380.10">
    <property type="entry name" value="Neutral endopeptidase , domain2"/>
    <property type="match status" value="1"/>
</dbReference>
<evidence type="ECO:0000259" key="11">
    <source>
        <dbReference type="Pfam" id="PF05649"/>
    </source>
</evidence>
<evidence type="ECO:0000256" key="4">
    <source>
        <dbReference type="ARBA" id="ARBA00022723"/>
    </source>
</evidence>
<feature type="domain" description="Peptidase M13 C-terminal" evidence="10">
    <location>
        <begin position="650"/>
        <end position="857"/>
    </location>
</feature>
<dbReference type="PANTHER" id="PTHR11733:SF167">
    <property type="entry name" value="FI17812P1-RELATED"/>
    <property type="match status" value="1"/>
</dbReference>
<evidence type="ECO:0000313" key="12">
    <source>
        <dbReference type="EMBL" id="GJN91329.1"/>
    </source>
</evidence>
<comment type="similarity">
    <text evidence="2">Belongs to the peptidase M13 family.</text>
</comment>
<evidence type="ECO:0008006" key="14">
    <source>
        <dbReference type="Google" id="ProtNLM"/>
    </source>
</evidence>
<evidence type="ECO:0000256" key="5">
    <source>
        <dbReference type="ARBA" id="ARBA00022801"/>
    </source>
</evidence>
<feature type="region of interest" description="Disordered" evidence="8">
    <location>
        <begin position="1"/>
        <end position="30"/>
    </location>
</feature>
<dbReference type="GO" id="GO:0046872">
    <property type="term" value="F:metal ion binding"/>
    <property type="evidence" value="ECO:0007669"/>
    <property type="project" value="UniProtKB-KW"/>
</dbReference>
<gene>
    <name evidence="12" type="ORF">Rhopal_004350-T1</name>
</gene>
<protein>
    <recommendedName>
        <fullName evidence="14">Endothelin-converting enzyme 1</fullName>
    </recommendedName>
</protein>
<dbReference type="InterPro" id="IPR024079">
    <property type="entry name" value="MetalloPept_cat_dom_sf"/>
</dbReference>
<dbReference type="EMBL" id="BQKY01000008">
    <property type="protein sequence ID" value="GJN91329.1"/>
    <property type="molecule type" value="Genomic_DNA"/>
</dbReference>
<evidence type="ECO:0000313" key="13">
    <source>
        <dbReference type="Proteomes" id="UP001342314"/>
    </source>
</evidence>
<sequence>MSRAAADEQEPLLGDEAQPADAAPSRSLSSRLRTALHEPRRLTGLEKALAALAIVLLLTTATGFGLFAGEAVRYGNLKRHRHDHPAPPHRPRPTATQTASRIPGPTPTHLPPPGPPKNPDHPADDEVCLSPSCVRTAATFLAGLDPSVDPCDDFDAFANGGWRAEHPIPAGSGQFGSAQDIDLRNKRVVRAVLERSPAKEHGLVNADRENLAHLRSFWEACNDEETLEKRGSKPLLDVVGEVIALWRGDASATGVEEVEASEDDVDFLLQLNGLEPTGHKHRKGRGGNRKSRKWDPATKRARLTDALAYLHSRGITALFETYTDGDVGREPSKVVLWLSQSGLGLPSKDYYKDHETVQVYEDTVKAVLDSVYQARRETDMGGLASSVVRLEKAIAKISLDVEKLDEPIPTYNPHNASALQALFPSISFADYFSSYTPRPHFPDPVIVTSPEFFGNLTTLLDKTAPDVLEAYMVFQASLELAPLLGSKQPIQQRVSQLTNRLRGVAPDAHKPRDEVCLDALLSSFGYSVGRYFVEEAFAGDSKAYAEDVIRAIIQAFQDRLPGRTWLDDETRAKASEKVAAIRYKIGYPTSPNTTDPASLARYYAINLPVESDDYFGNVVRSRVADERRKWIKVGRPKDRGEFDMIPSEVNAYFSPSDNEIVFPAGILQFPYFSIDWPEYAVFGSFGGVAGHELTHSLDQSGRQYDKDGRLVDWWGPDTSKHFLERQACFERQYANYSVVGSDGKRHYINSKFTGGEDGADAGGVAQAWTAWQSRRGSDEHANYLLPGLQQYSREQLFFVAYAQGWAMNISPGESQRRIAVDPHSPAKFRVIGPLSNNADFAEAFNCPVGSPMNRGQARCELW</sequence>
<keyword evidence="9" id="KW-0812">Transmembrane</keyword>
<reference evidence="12 13" key="1">
    <citation type="submission" date="2021-12" db="EMBL/GenBank/DDBJ databases">
        <title>High titer production of polyol ester of fatty acids by Rhodotorula paludigena BS15 towards product separation-free biomass refinery.</title>
        <authorList>
            <person name="Mano J."/>
            <person name="Ono H."/>
            <person name="Tanaka T."/>
            <person name="Naito K."/>
            <person name="Sushida H."/>
            <person name="Ike M."/>
            <person name="Tokuyasu K."/>
            <person name="Kitaoka M."/>
        </authorList>
    </citation>
    <scope>NUCLEOTIDE SEQUENCE [LARGE SCALE GENOMIC DNA]</scope>
    <source>
        <strain evidence="12 13">BS15</strain>
    </source>
</reference>
<dbReference type="CDD" id="cd08662">
    <property type="entry name" value="M13"/>
    <property type="match status" value="1"/>
</dbReference>
<dbReference type="Proteomes" id="UP001342314">
    <property type="component" value="Unassembled WGS sequence"/>
</dbReference>
<evidence type="ECO:0000256" key="1">
    <source>
        <dbReference type="ARBA" id="ARBA00001947"/>
    </source>
</evidence>
<feature type="compositionally biased region" description="Pro residues" evidence="8">
    <location>
        <begin position="104"/>
        <end position="117"/>
    </location>
</feature>
<dbReference type="PRINTS" id="PR00786">
    <property type="entry name" value="NEPRILYSIN"/>
</dbReference>
<dbReference type="Pfam" id="PF05649">
    <property type="entry name" value="Peptidase_M13_N"/>
    <property type="match status" value="1"/>
</dbReference>
<feature type="region of interest" description="Disordered" evidence="8">
    <location>
        <begin position="79"/>
        <end position="125"/>
    </location>
</feature>
<evidence type="ECO:0000259" key="10">
    <source>
        <dbReference type="Pfam" id="PF01431"/>
    </source>
</evidence>
<feature type="domain" description="Peptidase M13 N-terminal" evidence="11">
    <location>
        <begin position="150"/>
        <end position="588"/>
    </location>
</feature>
<dbReference type="Pfam" id="PF01431">
    <property type="entry name" value="Peptidase_M13"/>
    <property type="match status" value="1"/>
</dbReference>